<comment type="caution">
    <text evidence="1">The sequence shown here is derived from an EMBL/GenBank/DDBJ whole genome shotgun (WGS) entry which is preliminary data.</text>
</comment>
<reference evidence="1" key="1">
    <citation type="submission" date="2023-05" db="EMBL/GenBank/DDBJ databases">
        <title>Nepenthes gracilis genome sequencing.</title>
        <authorList>
            <person name="Fukushima K."/>
        </authorList>
    </citation>
    <scope>NUCLEOTIDE SEQUENCE</scope>
    <source>
        <strain evidence="1">SING2019-196</strain>
    </source>
</reference>
<protein>
    <submittedName>
        <fullName evidence="1">Uncharacterized protein</fullName>
    </submittedName>
</protein>
<gene>
    <name evidence="1" type="ORF">Nepgr_017366</name>
</gene>
<name>A0AAD3XTB3_NEPGR</name>
<organism evidence="1 2">
    <name type="scientific">Nepenthes gracilis</name>
    <name type="common">Slender pitcher plant</name>
    <dbReference type="NCBI Taxonomy" id="150966"/>
    <lineage>
        <taxon>Eukaryota</taxon>
        <taxon>Viridiplantae</taxon>
        <taxon>Streptophyta</taxon>
        <taxon>Embryophyta</taxon>
        <taxon>Tracheophyta</taxon>
        <taxon>Spermatophyta</taxon>
        <taxon>Magnoliopsida</taxon>
        <taxon>eudicotyledons</taxon>
        <taxon>Gunneridae</taxon>
        <taxon>Pentapetalae</taxon>
        <taxon>Caryophyllales</taxon>
        <taxon>Nepenthaceae</taxon>
        <taxon>Nepenthes</taxon>
    </lineage>
</organism>
<sequence>MSPIDAYGKSGQLPCSVAEEALPQPESLPTPIAVLNAEPLIGAEIETPALPFADSLALTSPNSPLPVPAGGGCGYLFFSGRTGILVFLEMDVLLPGGLGLMMEWLLDPLAIVIQ</sequence>
<keyword evidence="2" id="KW-1185">Reference proteome</keyword>
<dbReference type="EMBL" id="BSYO01000015">
    <property type="protein sequence ID" value="GMH15525.1"/>
    <property type="molecule type" value="Genomic_DNA"/>
</dbReference>
<evidence type="ECO:0000313" key="2">
    <source>
        <dbReference type="Proteomes" id="UP001279734"/>
    </source>
</evidence>
<evidence type="ECO:0000313" key="1">
    <source>
        <dbReference type="EMBL" id="GMH15525.1"/>
    </source>
</evidence>
<dbReference type="AlphaFoldDB" id="A0AAD3XTB3"/>
<dbReference type="Proteomes" id="UP001279734">
    <property type="component" value="Unassembled WGS sequence"/>
</dbReference>
<accession>A0AAD3XTB3</accession>
<proteinExistence type="predicted"/>